<sequence>MELYLNFGKNHSNIHSLLIKREAHHLLRLIFRVQAMDLRDLIKEFSPLAIKYVGHKRKRS</sequence>
<evidence type="ECO:0000313" key="2">
    <source>
        <dbReference type="Proteomes" id="UP000198534"/>
    </source>
</evidence>
<gene>
    <name evidence="1" type="ORF">SAMN05444487_11913</name>
</gene>
<dbReference type="STRING" id="1048340.SAMN05444487_11913"/>
<protein>
    <submittedName>
        <fullName evidence="1">Uncharacterized protein</fullName>
    </submittedName>
</protein>
<reference evidence="1 2" key="1">
    <citation type="submission" date="2016-10" db="EMBL/GenBank/DDBJ databases">
        <authorList>
            <person name="de Groot N.N."/>
        </authorList>
    </citation>
    <scope>NUCLEOTIDE SEQUENCE [LARGE SCALE GENOMIC DNA]</scope>
    <source>
        <strain evidence="1 2">DSM 45610</strain>
    </source>
</reference>
<name>A0A1H3C0L1_9BACL</name>
<accession>A0A1H3C0L1</accession>
<proteinExistence type="predicted"/>
<dbReference type="AlphaFoldDB" id="A0A1H3C0L1"/>
<dbReference type="Proteomes" id="UP000198534">
    <property type="component" value="Unassembled WGS sequence"/>
</dbReference>
<evidence type="ECO:0000313" key="1">
    <source>
        <dbReference type="EMBL" id="SDX47626.1"/>
    </source>
</evidence>
<keyword evidence="2" id="KW-1185">Reference proteome</keyword>
<organism evidence="1 2">
    <name type="scientific">Marininema mesophilum</name>
    <dbReference type="NCBI Taxonomy" id="1048340"/>
    <lineage>
        <taxon>Bacteria</taxon>
        <taxon>Bacillati</taxon>
        <taxon>Bacillota</taxon>
        <taxon>Bacilli</taxon>
        <taxon>Bacillales</taxon>
        <taxon>Thermoactinomycetaceae</taxon>
        <taxon>Marininema</taxon>
    </lineage>
</organism>
<dbReference type="EMBL" id="FNNQ01000019">
    <property type="protein sequence ID" value="SDX47626.1"/>
    <property type="molecule type" value="Genomic_DNA"/>
</dbReference>